<dbReference type="AlphaFoldDB" id="A0A975AIC4"/>
<keyword evidence="6 7" id="KW-0472">Membrane</keyword>
<sequence>MRILLDIFVSFFKIGAFTVGGGFAMLPLFEEEFVRRRKWFTDQDFLNMLTVATAAPGPLAINSAVFTGYHVAGLPGVLVAIVGCIISPVIVILILAVNYHRFRSLAYADAVFQGIRPAVVGLMFAAVFNLVRRNKLRWTWYLLSVFAFILIALLKVDPVFVIALAGVAGVAFQRSIERRRR</sequence>
<dbReference type="Pfam" id="PF02417">
    <property type="entry name" value="Chromate_transp"/>
    <property type="match status" value="1"/>
</dbReference>
<dbReference type="InterPro" id="IPR052518">
    <property type="entry name" value="CHR_Transporter"/>
</dbReference>
<dbReference type="GO" id="GO:0015109">
    <property type="term" value="F:chromate transmembrane transporter activity"/>
    <property type="evidence" value="ECO:0007669"/>
    <property type="project" value="InterPro"/>
</dbReference>
<evidence type="ECO:0000256" key="5">
    <source>
        <dbReference type="ARBA" id="ARBA00022989"/>
    </source>
</evidence>
<dbReference type="EMBL" id="CP071444">
    <property type="protein sequence ID" value="QSX09322.1"/>
    <property type="molecule type" value="Genomic_DNA"/>
</dbReference>
<keyword evidence="9" id="KW-1185">Reference proteome</keyword>
<proteinExistence type="inferred from homology"/>
<evidence type="ECO:0000256" key="6">
    <source>
        <dbReference type="ARBA" id="ARBA00023136"/>
    </source>
</evidence>
<keyword evidence="3" id="KW-1003">Cell membrane</keyword>
<reference evidence="8" key="1">
    <citation type="submission" date="2021-03" db="EMBL/GenBank/DDBJ databases">
        <title>Alkalibacter marinus sp. nov., isolated from tidal flat sediment.</title>
        <authorList>
            <person name="Namirimu T."/>
            <person name="Yang J.-A."/>
            <person name="Yang S.-H."/>
            <person name="Kim Y.-J."/>
            <person name="Kwon K.K."/>
        </authorList>
    </citation>
    <scope>NUCLEOTIDE SEQUENCE</scope>
    <source>
        <strain evidence="8">ES005</strain>
    </source>
</reference>
<feature type="transmembrane region" description="Helical" evidence="7">
    <location>
        <begin position="76"/>
        <end position="99"/>
    </location>
</feature>
<dbReference type="Proteomes" id="UP000663499">
    <property type="component" value="Chromosome"/>
</dbReference>
<keyword evidence="5 7" id="KW-1133">Transmembrane helix</keyword>
<feature type="transmembrane region" description="Helical" evidence="7">
    <location>
        <begin position="111"/>
        <end position="131"/>
    </location>
</feature>
<dbReference type="PANTHER" id="PTHR43663:SF2">
    <property type="entry name" value="CHROMATE TRANSPORT PROTEIN-RELATED"/>
    <property type="match status" value="1"/>
</dbReference>
<protein>
    <submittedName>
        <fullName evidence="8">Chromate transporter</fullName>
    </submittedName>
</protein>
<gene>
    <name evidence="8" type="ORF">J0B03_04465</name>
</gene>
<keyword evidence="4 7" id="KW-0812">Transmembrane</keyword>
<evidence type="ECO:0000256" key="1">
    <source>
        <dbReference type="ARBA" id="ARBA00004651"/>
    </source>
</evidence>
<evidence type="ECO:0000256" key="7">
    <source>
        <dbReference type="SAM" id="Phobius"/>
    </source>
</evidence>
<dbReference type="KEGG" id="alka:J0B03_04465"/>
<evidence type="ECO:0000313" key="8">
    <source>
        <dbReference type="EMBL" id="QSX09322.1"/>
    </source>
</evidence>
<evidence type="ECO:0000256" key="2">
    <source>
        <dbReference type="ARBA" id="ARBA00005262"/>
    </source>
</evidence>
<comment type="subcellular location">
    <subcellularLocation>
        <location evidence="1">Cell membrane</location>
        <topology evidence="1">Multi-pass membrane protein</topology>
    </subcellularLocation>
</comment>
<feature type="transmembrane region" description="Helical" evidence="7">
    <location>
        <begin position="49"/>
        <end position="69"/>
    </location>
</feature>
<dbReference type="GO" id="GO:0005886">
    <property type="term" value="C:plasma membrane"/>
    <property type="evidence" value="ECO:0007669"/>
    <property type="project" value="UniProtKB-SubCell"/>
</dbReference>
<evidence type="ECO:0000313" key="9">
    <source>
        <dbReference type="Proteomes" id="UP000663499"/>
    </source>
</evidence>
<evidence type="ECO:0000256" key="4">
    <source>
        <dbReference type="ARBA" id="ARBA00022692"/>
    </source>
</evidence>
<dbReference type="RefSeq" id="WP_207300657.1">
    <property type="nucleotide sequence ID" value="NZ_CP071444.1"/>
</dbReference>
<feature type="transmembrane region" description="Helical" evidence="7">
    <location>
        <begin position="160"/>
        <end position="176"/>
    </location>
</feature>
<name>A0A975AIC4_9FIRM</name>
<evidence type="ECO:0000256" key="3">
    <source>
        <dbReference type="ARBA" id="ARBA00022475"/>
    </source>
</evidence>
<dbReference type="InterPro" id="IPR003370">
    <property type="entry name" value="Chromate_transpt"/>
</dbReference>
<feature type="transmembrane region" description="Helical" evidence="7">
    <location>
        <begin position="7"/>
        <end position="29"/>
    </location>
</feature>
<organism evidence="8 9">
    <name type="scientific">Alkalibacter rhizosphaerae</name>
    <dbReference type="NCBI Taxonomy" id="2815577"/>
    <lineage>
        <taxon>Bacteria</taxon>
        <taxon>Bacillati</taxon>
        <taxon>Bacillota</taxon>
        <taxon>Clostridia</taxon>
        <taxon>Eubacteriales</taxon>
        <taxon>Eubacteriaceae</taxon>
        <taxon>Alkalibacter</taxon>
    </lineage>
</organism>
<comment type="similarity">
    <text evidence="2">Belongs to the chromate ion transporter (CHR) (TC 2.A.51) family.</text>
</comment>
<accession>A0A975AIC4</accession>
<dbReference type="PANTHER" id="PTHR43663">
    <property type="entry name" value="CHROMATE TRANSPORT PROTEIN-RELATED"/>
    <property type="match status" value="1"/>
</dbReference>
<feature type="transmembrane region" description="Helical" evidence="7">
    <location>
        <begin position="138"/>
        <end position="154"/>
    </location>
</feature>